<dbReference type="AlphaFoldDB" id="A0AAN8UHA0"/>
<proteinExistence type="predicted"/>
<accession>A0AAN8UHA0</accession>
<organism evidence="2 3">
    <name type="scientific">Dillenia turbinata</name>
    <dbReference type="NCBI Taxonomy" id="194707"/>
    <lineage>
        <taxon>Eukaryota</taxon>
        <taxon>Viridiplantae</taxon>
        <taxon>Streptophyta</taxon>
        <taxon>Embryophyta</taxon>
        <taxon>Tracheophyta</taxon>
        <taxon>Spermatophyta</taxon>
        <taxon>Magnoliopsida</taxon>
        <taxon>eudicotyledons</taxon>
        <taxon>Gunneridae</taxon>
        <taxon>Pentapetalae</taxon>
        <taxon>Dilleniales</taxon>
        <taxon>Dilleniaceae</taxon>
        <taxon>Dillenia</taxon>
    </lineage>
</organism>
<name>A0AAN8UHA0_9MAGN</name>
<dbReference type="InterPro" id="IPR018467">
    <property type="entry name" value="CCT_CS"/>
</dbReference>
<evidence type="ECO:0000313" key="2">
    <source>
        <dbReference type="EMBL" id="KAK6914004.1"/>
    </source>
</evidence>
<sequence>MGVSTEVDRRPHSPRLARAIMHLAASPFPLYQDDMSSGSASLWPIPCQLQSSSPKSGSLSPYATISPSGLGDKVADYCHQYREEGNIAQETEGQTSRQVSLQRYLEKRKDRGRFKSRKKIGFCSTPMEVYLNQQVRAQAPNGQSSRSRTSSPTQPGPPHALCGSADNQAKNASLLVDLNDNVLISILPKGLSLT</sequence>
<reference evidence="2 3" key="1">
    <citation type="submission" date="2023-12" db="EMBL/GenBank/DDBJ databases">
        <title>A high-quality genome assembly for Dillenia turbinata (Dilleniales).</title>
        <authorList>
            <person name="Chanderbali A."/>
        </authorList>
    </citation>
    <scope>NUCLEOTIDE SEQUENCE [LARGE SCALE GENOMIC DNA]</scope>
    <source>
        <strain evidence="2">LSX21</strain>
        <tissue evidence="2">Leaf</tissue>
    </source>
</reference>
<dbReference type="Proteomes" id="UP001370490">
    <property type="component" value="Unassembled WGS sequence"/>
</dbReference>
<evidence type="ECO:0000256" key="1">
    <source>
        <dbReference type="SAM" id="MobiDB-lite"/>
    </source>
</evidence>
<protein>
    <submittedName>
        <fullName evidence="2">CO/COL/TOC1, conserved site</fullName>
    </submittedName>
</protein>
<feature type="region of interest" description="Disordered" evidence="1">
    <location>
        <begin position="137"/>
        <end position="165"/>
    </location>
</feature>
<keyword evidence="3" id="KW-1185">Reference proteome</keyword>
<comment type="caution">
    <text evidence="2">The sequence shown here is derived from an EMBL/GenBank/DDBJ whole genome shotgun (WGS) entry which is preliminary data.</text>
</comment>
<evidence type="ECO:0000313" key="3">
    <source>
        <dbReference type="Proteomes" id="UP001370490"/>
    </source>
</evidence>
<dbReference type="EMBL" id="JBAMMX010000026">
    <property type="protein sequence ID" value="KAK6914004.1"/>
    <property type="molecule type" value="Genomic_DNA"/>
</dbReference>
<feature type="compositionally biased region" description="Low complexity" evidence="1">
    <location>
        <begin position="142"/>
        <end position="153"/>
    </location>
</feature>
<dbReference type="Pfam" id="PF09425">
    <property type="entry name" value="Jas_motif"/>
    <property type="match status" value="1"/>
</dbReference>
<gene>
    <name evidence="2" type="ORF">RJ641_021325</name>
</gene>